<evidence type="ECO:0000313" key="2">
    <source>
        <dbReference type="EMBL" id="VAW29108.1"/>
    </source>
</evidence>
<dbReference type="InterPro" id="IPR007076">
    <property type="entry name" value="TfoX_N"/>
</dbReference>
<feature type="domain" description="TfoX N-terminal" evidence="1">
    <location>
        <begin position="22"/>
        <end position="103"/>
    </location>
</feature>
<dbReference type="Gene3D" id="3.30.1460.30">
    <property type="entry name" value="YgaC/TfoX-N like chaperone"/>
    <property type="match status" value="1"/>
</dbReference>
<gene>
    <name evidence="2" type="ORF">MNBD_BACTEROID06-95</name>
</gene>
<organism evidence="2">
    <name type="scientific">hydrothermal vent metagenome</name>
    <dbReference type="NCBI Taxonomy" id="652676"/>
    <lineage>
        <taxon>unclassified sequences</taxon>
        <taxon>metagenomes</taxon>
        <taxon>ecological metagenomes</taxon>
    </lineage>
</organism>
<accession>A0A3B0UEV6</accession>
<evidence type="ECO:0000259" key="1">
    <source>
        <dbReference type="Pfam" id="PF04993"/>
    </source>
</evidence>
<dbReference type="Pfam" id="PF04993">
    <property type="entry name" value="TfoX_N"/>
    <property type="match status" value="1"/>
</dbReference>
<protein>
    <recommendedName>
        <fullName evidence="1">TfoX N-terminal domain-containing protein</fullName>
    </recommendedName>
</protein>
<proteinExistence type="predicted"/>
<name>A0A3B0UEV6_9ZZZZ</name>
<dbReference type="SUPFAM" id="SSF159894">
    <property type="entry name" value="YgaC/TfoX-N like"/>
    <property type="match status" value="1"/>
</dbReference>
<reference evidence="2" key="1">
    <citation type="submission" date="2018-06" db="EMBL/GenBank/DDBJ databases">
        <authorList>
            <person name="Zhirakovskaya E."/>
        </authorList>
    </citation>
    <scope>NUCLEOTIDE SEQUENCE</scope>
</reference>
<dbReference type="AlphaFoldDB" id="A0A3B0UEV6"/>
<sequence>MAYSTKLVDKVREYLAEIPNIKVEEKEMFAVLNFMVNGKTCICVNEDKLMLRFDPKLQDELSEKYGYETMLIKGKSYKGYCYINPEGFDKRNDFEYYINICLEFNKIAKASKKKPKATNR</sequence>
<dbReference type="EMBL" id="UOES01000518">
    <property type="protein sequence ID" value="VAW29108.1"/>
    <property type="molecule type" value="Genomic_DNA"/>
</dbReference>